<accession>A0A926II42</accession>
<dbReference type="SUPFAM" id="SSF56300">
    <property type="entry name" value="Metallo-dependent phosphatases"/>
    <property type="match status" value="1"/>
</dbReference>
<evidence type="ECO:0000259" key="2">
    <source>
        <dbReference type="Pfam" id="PF00149"/>
    </source>
</evidence>
<dbReference type="InterPro" id="IPR029052">
    <property type="entry name" value="Metallo-depent_PP-like"/>
</dbReference>
<comment type="caution">
    <text evidence="3">The sequence shown here is derived from an EMBL/GenBank/DDBJ whole genome shotgun (WGS) entry which is preliminary data.</text>
</comment>
<evidence type="ECO:0000313" key="4">
    <source>
        <dbReference type="Proteomes" id="UP000601522"/>
    </source>
</evidence>
<keyword evidence="4" id="KW-1185">Reference proteome</keyword>
<dbReference type="GO" id="GO:0004527">
    <property type="term" value="F:exonuclease activity"/>
    <property type="evidence" value="ECO:0007669"/>
    <property type="project" value="UniProtKB-KW"/>
</dbReference>
<keyword evidence="3" id="KW-0269">Exonuclease</keyword>
<protein>
    <submittedName>
        <fullName evidence="3">DNA repair exonuclease</fullName>
    </submittedName>
</protein>
<evidence type="ECO:0000313" key="3">
    <source>
        <dbReference type="EMBL" id="MBC8591342.1"/>
    </source>
</evidence>
<dbReference type="Gene3D" id="3.60.21.10">
    <property type="match status" value="1"/>
</dbReference>
<dbReference type="EMBL" id="JACRTK010000004">
    <property type="protein sequence ID" value="MBC8591342.1"/>
    <property type="molecule type" value="Genomic_DNA"/>
</dbReference>
<keyword evidence="3" id="KW-0540">Nuclease</keyword>
<organism evidence="3 4">
    <name type="scientific">Wansuia hejianensis</name>
    <dbReference type="NCBI Taxonomy" id="2763667"/>
    <lineage>
        <taxon>Bacteria</taxon>
        <taxon>Bacillati</taxon>
        <taxon>Bacillota</taxon>
        <taxon>Clostridia</taxon>
        <taxon>Lachnospirales</taxon>
        <taxon>Lachnospiraceae</taxon>
        <taxon>Wansuia</taxon>
    </lineage>
</organism>
<sequence>MVSFVHTGDIHLGLQFNKVSFNRELSLERRSELWTTFEKIVKYTKDNNKDFLFIAGDLFEEKYFTLGDMKRVRDILQQAENVNILISAGNHDFVGHRSLYNRVDWSPNVHIFKNKGIEKKEFPNLNTVVYGYSWDKVEIRENVLFNRFDFQEDHLKKVLLIHGDIGTNSNYLPLDLNTLKGLNMDYIALGHIHKPEIINNNIAYCGCPEPLDFGETGDRGFIEGNISKKGTSIDFIPFSKRKFLELDLSINENMGYLDIVNLFKSIEYGNKELDFYRIKLKGYIQNDLDIEGLVKSVNDDFYYLEIIDNTIPDYDLDALERTFEDSIIGQFIKEMKSKDLKDPIVKDALYYGLEALLKGRLDS</sequence>
<dbReference type="Proteomes" id="UP000601522">
    <property type="component" value="Unassembled WGS sequence"/>
</dbReference>
<dbReference type="Pfam" id="PF00149">
    <property type="entry name" value="Metallophos"/>
    <property type="match status" value="1"/>
</dbReference>
<dbReference type="PANTHER" id="PTHR30337">
    <property type="entry name" value="COMPONENT OF ATP-DEPENDENT DSDNA EXONUCLEASE"/>
    <property type="match status" value="1"/>
</dbReference>
<dbReference type="CDD" id="cd00840">
    <property type="entry name" value="MPP_Mre11_N"/>
    <property type="match status" value="1"/>
</dbReference>
<feature type="domain" description="Calcineurin-like phosphoesterase" evidence="2">
    <location>
        <begin position="3"/>
        <end position="195"/>
    </location>
</feature>
<dbReference type="RefSeq" id="WP_249324209.1">
    <property type="nucleotide sequence ID" value="NZ_JACRTK010000004.1"/>
</dbReference>
<dbReference type="InterPro" id="IPR004843">
    <property type="entry name" value="Calcineurin-like_PHP"/>
</dbReference>
<dbReference type="InterPro" id="IPR041796">
    <property type="entry name" value="Mre11_N"/>
</dbReference>
<proteinExistence type="predicted"/>
<name>A0A926II42_9FIRM</name>
<evidence type="ECO:0000256" key="1">
    <source>
        <dbReference type="ARBA" id="ARBA00022801"/>
    </source>
</evidence>
<reference evidence="3 4" key="1">
    <citation type="submission" date="2020-08" db="EMBL/GenBank/DDBJ databases">
        <title>Genome public.</title>
        <authorList>
            <person name="Liu C."/>
            <person name="Sun Q."/>
        </authorList>
    </citation>
    <scope>NUCLEOTIDE SEQUENCE [LARGE SCALE GENOMIC DNA]</scope>
    <source>
        <strain evidence="3 4">NSJ-26</strain>
    </source>
</reference>
<keyword evidence="1" id="KW-0378">Hydrolase</keyword>
<dbReference type="InterPro" id="IPR050535">
    <property type="entry name" value="DNA_Repair-Maintenance_Comp"/>
</dbReference>
<gene>
    <name evidence="3" type="ORF">H8689_09495</name>
</gene>
<dbReference type="AlphaFoldDB" id="A0A926II42"/>